<dbReference type="Pfam" id="PF13426">
    <property type="entry name" value="PAS_9"/>
    <property type="match status" value="1"/>
</dbReference>
<dbReference type="Gene3D" id="6.10.340.10">
    <property type="match status" value="1"/>
</dbReference>
<dbReference type="PANTHER" id="PTHR43047:SF72">
    <property type="entry name" value="OSMOSENSING HISTIDINE PROTEIN KINASE SLN1"/>
    <property type="match status" value="1"/>
</dbReference>
<dbReference type="CDD" id="cd00082">
    <property type="entry name" value="HisKA"/>
    <property type="match status" value="1"/>
</dbReference>
<evidence type="ECO:0000256" key="8">
    <source>
        <dbReference type="PROSITE-ProRule" id="PRU00169"/>
    </source>
</evidence>
<dbReference type="InterPro" id="IPR003661">
    <property type="entry name" value="HisK_dim/P_dom"/>
</dbReference>
<evidence type="ECO:0000259" key="14">
    <source>
        <dbReference type="PROSITE" id="PS50885"/>
    </source>
</evidence>
<dbReference type="GO" id="GO:0000155">
    <property type="term" value="F:phosphorelay sensor kinase activity"/>
    <property type="evidence" value="ECO:0007669"/>
    <property type="project" value="InterPro"/>
</dbReference>
<evidence type="ECO:0000256" key="3">
    <source>
        <dbReference type="ARBA" id="ARBA00012438"/>
    </source>
</evidence>
<dbReference type="PROSITE" id="PS50113">
    <property type="entry name" value="PAC"/>
    <property type="match status" value="2"/>
</dbReference>
<feature type="domain" description="PAS" evidence="12">
    <location>
        <begin position="402"/>
        <end position="455"/>
    </location>
</feature>
<dbReference type="PROSITE" id="PS50112">
    <property type="entry name" value="PAS"/>
    <property type="match status" value="2"/>
</dbReference>
<dbReference type="SMART" id="SM00387">
    <property type="entry name" value="HATPase_c"/>
    <property type="match status" value="1"/>
</dbReference>
<dbReference type="GO" id="GO:0006355">
    <property type="term" value="P:regulation of DNA-templated transcription"/>
    <property type="evidence" value="ECO:0007669"/>
    <property type="project" value="InterPro"/>
</dbReference>
<dbReference type="InterPro" id="IPR004358">
    <property type="entry name" value="Sig_transdc_His_kin-like_C"/>
</dbReference>
<comment type="catalytic activity">
    <reaction evidence="1">
        <text>ATP + protein L-histidine = ADP + protein N-phospho-L-histidine.</text>
        <dbReference type="EC" id="2.7.13.3"/>
    </reaction>
</comment>
<dbReference type="GO" id="GO:0005886">
    <property type="term" value="C:plasma membrane"/>
    <property type="evidence" value="ECO:0007669"/>
    <property type="project" value="TreeGrafter"/>
</dbReference>
<gene>
    <name evidence="15" type="ORF">GJV85_00370</name>
</gene>
<dbReference type="CDD" id="cd06225">
    <property type="entry name" value="HAMP"/>
    <property type="match status" value="1"/>
</dbReference>
<dbReference type="SMART" id="SM00388">
    <property type="entry name" value="HisKA"/>
    <property type="match status" value="1"/>
</dbReference>
<evidence type="ECO:0000256" key="6">
    <source>
        <dbReference type="ARBA" id="ARBA00022777"/>
    </source>
</evidence>
<dbReference type="InterPro" id="IPR036890">
    <property type="entry name" value="HATPase_C_sf"/>
</dbReference>
<dbReference type="Pfam" id="PF00989">
    <property type="entry name" value="PAS"/>
    <property type="match status" value="1"/>
</dbReference>
<dbReference type="InterPro" id="IPR003594">
    <property type="entry name" value="HATPase_dom"/>
</dbReference>
<keyword evidence="9" id="KW-1133">Transmembrane helix</keyword>
<dbReference type="RefSeq" id="WP_207561913.1">
    <property type="nucleotide sequence ID" value="NZ_CP046072.1"/>
</dbReference>
<dbReference type="CDD" id="cd17546">
    <property type="entry name" value="REC_hyHK_CKI1_RcsC-like"/>
    <property type="match status" value="1"/>
</dbReference>
<dbReference type="SUPFAM" id="SSF47384">
    <property type="entry name" value="Homodimeric domain of signal transducing histidine kinase"/>
    <property type="match status" value="1"/>
</dbReference>
<dbReference type="Gene3D" id="3.40.50.2300">
    <property type="match status" value="1"/>
</dbReference>
<dbReference type="SMART" id="SM00091">
    <property type="entry name" value="PAS"/>
    <property type="match status" value="2"/>
</dbReference>
<dbReference type="InterPro" id="IPR000014">
    <property type="entry name" value="PAS"/>
</dbReference>
<dbReference type="Pfam" id="PF02518">
    <property type="entry name" value="HATPase_c"/>
    <property type="match status" value="1"/>
</dbReference>
<evidence type="ECO:0000256" key="5">
    <source>
        <dbReference type="ARBA" id="ARBA00022679"/>
    </source>
</evidence>
<dbReference type="CDD" id="cd18773">
    <property type="entry name" value="PDC1_HK_sensor"/>
    <property type="match status" value="1"/>
</dbReference>
<evidence type="ECO:0000256" key="4">
    <source>
        <dbReference type="ARBA" id="ARBA00022553"/>
    </source>
</evidence>
<dbReference type="InterPro" id="IPR000700">
    <property type="entry name" value="PAS-assoc_C"/>
</dbReference>
<reference evidence="15" key="2">
    <citation type="submission" date="2021-04" db="EMBL/GenBank/DDBJ databases">
        <title>Isolation and characterization of a novel species of the genus Sulfurimonas.</title>
        <authorList>
            <person name="Fukui M."/>
        </authorList>
    </citation>
    <scope>NUCLEOTIDE SEQUENCE</scope>
    <source>
        <strain evidence="15">H1576</strain>
    </source>
</reference>
<feature type="modified residue" description="4-aspartylphosphate" evidence="8">
    <location>
        <position position="984"/>
    </location>
</feature>
<dbReference type="PROSITE" id="PS50109">
    <property type="entry name" value="HIS_KIN"/>
    <property type="match status" value="1"/>
</dbReference>
<dbReference type="GO" id="GO:0009927">
    <property type="term" value="F:histidine phosphotransfer kinase activity"/>
    <property type="evidence" value="ECO:0007669"/>
    <property type="project" value="TreeGrafter"/>
</dbReference>
<evidence type="ECO:0000256" key="1">
    <source>
        <dbReference type="ARBA" id="ARBA00000085"/>
    </source>
</evidence>
<dbReference type="PANTHER" id="PTHR43047">
    <property type="entry name" value="TWO-COMPONENT HISTIDINE PROTEIN KINASE"/>
    <property type="match status" value="1"/>
</dbReference>
<evidence type="ECO:0000313" key="16">
    <source>
        <dbReference type="Proteomes" id="UP000671852"/>
    </source>
</evidence>
<dbReference type="SMART" id="SM00448">
    <property type="entry name" value="REC"/>
    <property type="match status" value="1"/>
</dbReference>
<accession>A0A975AY13</accession>
<dbReference type="FunFam" id="1.10.287.130:FF:000001">
    <property type="entry name" value="Two-component sensor histidine kinase"/>
    <property type="match status" value="1"/>
</dbReference>
<reference evidence="15" key="1">
    <citation type="submission" date="2019-11" db="EMBL/GenBank/DDBJ databases">
        <authorList>
            <person name="Kojima H."/>
        </authorList>
    </citation>
    <scope>NUCLEOTIDE SEQUENCE</scope>
    <source>
        <strain evidence="15">H1576</strain>
    </source>
</reference>
<feature type="domain" description="Histidine kinase" evidence="10">
    <location>
        <begin position="696"/>
        <end position="913"/>
    </location>
</feature>
<dbReference type="PROSITE" id="PS50110">
    <property type="entry name" value="RESPONSE_REGULATORY"/>
    <property type="match status" value="1"/>
</dbReference>
<dbReference type="FunFam" id="3.30.565.10:FF:000010">
    <property type="entry name" value="Sensor histidine kinase RcsC"/>
    <property type="match status" value="1"/>
</dbReference>
<dbReference type="SUPFAM" id="SSF158472">
    <property type="entry name" value="HAMP domain-like"/>
    <property type="match status" value="1"/>
</dbReference>
<dbReference type="PROSITE" id="PS50885">
    <property type="entry name" value="HAMP"/>
    <property type="match status" value="1"/>
</dbReference>
<organism evidence="15 16">
    <name type="scientific">Sulfurimonas aquatica</name>
    <dbReference type="NCBI Taxonomy" id="2672570"/>
    <lineage>
        <taxon>Bacteria</taxon>
        <taxon>Pseudomonadati</taxon>
        <taxon>Campylobacterota</taxon>
        <taxon>Epsilonproteobacteria</taxon>
        <taxon>Campylobacterales</taxon>
        <taxon>Sulfurimonadaceae</taxon>
        <taxon>Sulfurimonas</taxon>
    </lineage>
</organism>
<comment type="subcellular location">
    <subcellularLocation>
        <location evidence="2">Membrane</location>
    </subcellularLocation>
</comment>
<dbReference type="CDD" id="cd16922">
    <property type="entry name" value="HATPase_EvgS-ArcB-TorS-like"/>
    <property type="match status" value="1"/>
</dbReference>
<keyword evidence="4 8" id="KW-0597">Phosphoprotein</keyword>
<keyword evidence="7" id="KW-0902">Two-component regulatory system</keyword>
<dbReference type="InterPro" id="IPR003660">
    <property type="entry name" value="HAMP_dom"/>
</dbReference>
<dbReference type="Pfam" id="PF00672">
    <property type="entry name" value="HAMP"/>
    <property type="match status" value="1"/>
</dbReference>
<dbReference type="InterPro" id="IPR013767">
    <property type="entry name" value="PAS_fold"/>
</dbReference>
<feature type="domain" description="Response regulatory" evidence="11">
    <location>
        <begin position="935"/>
        <end position="1051"/>
    </location>
</feature>
<protein>
    <recommendedName>
        <fullName evidence="3">histidine kinase</fullName>
        <ecNumber evidence="3">2.7.13.3</ecNumber>
    </recommendedName>
</protein>
<evidence type="ECO:0000259" key="10">
    <source>
        <dbReference type="PROSITE" id="PS50109"/>
    </source>
</evidence>
<dbReference type="InterPro" id="IPR005467">
    <property type="entry name" value="His_kinase_dom"/>
</dbReference>
<evidence type="ECO:0000256" key="7">
    <source>
        <dbReference type="ARBA" id="ARBA00023012"/>
    </source>
</evidence>
<dbReference type="Pfam" id="PF00512">
    <property type="entry name" value="HisKA"/>
    <property type="match status" value="1"/>
</dbReference>
<evidence type="ECO:0000259" key="13">
    <source>
        <dbReference type="PROSITE" id="PS50113"/>
    </source>
</evidence>
<dbReference type="InterPro" id="IPR001610">
    <property type="entry name" value="PAC"/>
</dbReference>
<evidence type="ECO:0000313" key="15">
    <source>
        <dbReference type="EMBL" id="QSZ40633.1"/>
    </source>
</evidence>
<dbReference type="InterPro" id="IPR011006">
    <property type="entry name" value="CheY-like_superfamily"/>
</dbReference>
<dbReference type="SMART" id="SM00304">
    <property type="entry name" value="HAMP"/>
    <property type="match status" value="1"/>
</dbReference>
<dbReference type="NCBIfam" id="TIGR00229">
    <property type="entry name" value="sensory_box"/>
    <property type="match status" value="2"/>
</dbReference>
<feature type="domain" description="PAS" evidence="12">
    <location>
        <begin position="537"/>
        <end position="585"/>
    </location>
</feature>
<keyword evidence="9" id="KW-0812">Transmembrane</keyword>
<dbReference type="Gene3D" id="1.10.287.130">
    <property type="match status" value="1"/>
</dbReference>
<evidence type="ECO:0000259" key="12">
    <source>
        <dbReference type="PROSITE" id="PS50112"/>
    </source>
</evidence>
<feature type="domain" description="PAC" evidence="13">
    <location>
        <begin position="626"/>
        <end position="678"/>
    </location>
</feature>
<dbReference type="Proteomes" id="UP000671852">
    <property type="component" value="Chromosome"/>
</dbReference>
<dbReference type="InterPro" id="IPR035965">
    <property type="entry name" value="PAS-like_dom_sf"/>
</dbReference>
<dbReference type="KEGG" id="saqt:GJV85_00370"/>
<feature type="domain" description="HAMP" evidence="14">
    <location>
        <begin position="352"/>
        <end position="404"/>
    </location>
</feature>
<feature type="domain" description="PAC" evidence="13">
    <location>
        <begin position="481"/>
        <end position="536"/>
    </location>
</feature>
<sequence length="1056" mass="119859">MNLNKLKTLSTSIFISFLIISIIPLSIVSWISYSDSVKNIEQLKKNKLENRAAQNVDFITSLFKNTKENLLSWAGYEGTQEFMQKLNSEVFQSKLTAKEFVLSDKYKSMKQIKENTLKQLNESYDYIYDTFLIDTAGNILYTVKRESDLGENLSTGIYSSTLFAQVFRASRRDKKTYFSDIERYTPSGGDIAGFICTPMITNAGKVIGYIAVQIDLASMFNRFRNIKDEESGIKHYLVGSDSLLRTSLNNHDEVLKRAINTEQFWLWYNKYGIEKNKNPKMKEELLSYMGPDGTKVLGLYYPISILGKNWVHISEIDASLFYKDSHELMKNILGLMILTVLLIVVLSLWIAKRITSPIAYLNNQAHRYIKGEKSVSLLLNSKDEIGQLSDTFHTMMKQQQEHEKELERLLESLKFQKFALDVHAIVAITNTQGDILYANKQFEEISGYTQNELLGANHRILNSGHHPLSFWKEMYEEIKNGNIWHGVVKNRAKDGSYYWVDTTVLPFMGSNSKVEQYIAIRTDITHQKEIEKNILENANLQNAMFDNAGISIIITDTQGLIQSFNKEAENLLGYKAEELVGKETLAIFHKVNEIVSMSKQLSKCFGVEIEPGFGVFVEEANRGLASIHEWTYVHKDSSEFPVTIAVTAFYGESNAILGYVGMVHDIRLFKEAQQKIIDAKDAAESSERAKSEFLASMSHELRTPLTAILGFTNILESKVTDETHLSYAKHIASSSQQLLTLVNDILDISKIQSGKFRISPYSFHAHSEFTKLSLGLESLVEKKKLHFEKDFDESIKLVLYGDLTRINQVITNLLSNAIKFTPQKGSIGLAIHYSDGKLIVEVRDTGIGMNEDALSRIFKPFEQADGSTTRKYGGSGLGLTIVQKIIELMDGRLETKSKEGEGTTFKVTLPIPLSDEEIEEDSTEEGNQNSKFQGNILVAEDNKTNQILIRLLLEERGLCCDFADNGQIVVEMYDPRKYDLLFMDENMTLMNGTEAFKIIKNRYKDKCGPIVALTANAISGDREKFISIGMDDYISKPIDEQRLYEVLSRYTTVMKF</sequence>
<dbReference type="Gene3D" id="3.30.565.10">
    <property type="entry name" value="Histidine kinase-like ATPase, C-terminal domain"/>
    <property type="match status" value="1"/>
</dbReference>
<dbReference type="EC" id="2.7.13.3" evidence="3"/>
<keyword evidence="9" id="KW-0472">Membrane</keyword>
<dbReference type="EMBL" id="CP046072">
    <property type="protein sequence ID" value="QSZ40633.1"/>
    <property type="molecule type" value="Genomic_DNA"/>
</dbReference>
<dbReference type="SUPFAM" id="SSF55785">
    <property type="entry name" value="PYP-like sensor domain (PAS domain)"/>
    <property type="match status" value="2"/>
</dbReference>
<proteinExistence type="predicted"/>
<name>A0A975AY13_9BACT</name>
<keyword evidence="6" id="KW-0418">Kinase</keyword>
<feature type="transmembrane region" description="Helical" evidence="9">
    <location>
        <begin position="12"/>
        <end position="33"/>
    </location>
</feature>
<dbReference type="SUPFAM" id="SSF55874">
    <property type="entry name" value="ATPase domain of HSP90 chaperone/DNA topoisomerase II/histidine kinase"/>
    <property type="match status" value="1"/>
</dbReference>
<dbReference type="SMART" id="SM00086">
    <property type="entry name" value="PAC"/>
    <property type="match status" value="2"/>
</dbReference>
<dbReference type="InterPro" id="IPR001789">
    <property type="entry name" value="Sig_transdc_resp-reg_receiver"/>
</dbReference>
<dbReference type="Pfam" id="PF00072">
    <property type="entry name" value="Response_reg"/>
    <property type="match status" value="1"/>
</dbReference>
<evidence type="ECO:0000256" key="2">
    <source>
        <dbReference type="ARBA" id="ARBA00004370"/>
    </source>
</evidence>
<dbReference type="SUPFAM" id="SSF52172">
    <property type="entry name" value="CheY-like"/>
    <property type="match status" value="1"/>
</dbReference>
<keyword evidence="5" id="KW-0808">Transferase</keyword>
<dbReference type="PRINTS" id="PR00344">
    <property type="entry name" value="BCTRLSENSOR"/>
</dbReference>
<keyword evidence="16" id="KW-1185">Reference proteome</keyword>
<evidence type="ECO:0000259" key="11">
    <source>
        <dbReference type="PROSITE" id="PS50110"/>
    </source>
</evidence>
<dbReference type="AlphaFoldDB" id="A0A975AY13"/>
<dbReference type="Gene3D" id="3.30.450.20">
    <property type="entry name" value="PAS domain"/>
    <property type="match status" value="2"/>
</dbReference>
<feature type="transmembrane region" description="Helical" evidence="9">
    <location>
        <begin position="332"/>
        <end position="351"/>
    </location>
</feature>
<evidence type="ECO:0000256" key="9">
    <source>
        <dbReference type="SAM" id="Phobius"/>
    </source>
</evidence>
<dbReference type="InterPro" id="IPR036097">
    <property type="entry name" value="HisK_dim/P_sf"/>
</dbReference>
<dbReference type="CDD" id="cd00130">
    <property type="entry name" value="PAS"/>
    <property type="match status" value="2"/>
</dbReference>